<dbReference type="Gene3D" id="2.30.30.40">
    <property type="entry name" value="SH3 Domains"/>
    <property type="match status" value="1"/>
</dbReference>
<feature type="region of interest" description="Disordered" evidence="16">
    <location>
        <begin position="518"/>
        <end position="592"/>
    </location>
</feature>
<comment type="caution">
    <text evidence="19">The sequence shown here is derived from an EMBL/GenBank/DDBJ whole genome shotgun (WGS) entry which is preliminary data.</text>
</comment>
<keyword evidence="10 14" id="KW-0067">ATP-binding</keyword>
<dbReference type="PANTHER" id="PTHR44329">
    <property type="entry name" value="SERINE/THREONINE-PROTEIN KINASE TNNI3K-RELATED"/>
    <property type="match status" value="1"/>
</dbReference>
<sequence>MTTKMEEGGRFWTAMYDYTAAGEDELTLRRGERVEVLSRDSKISGDEGWWTGKMGDRVGVFPSNFVAPTTASAPPTPTINNNRGGFETASSGPFEIAFKELQLEEVIGVGGFGKVYRGMWRGQVVAVKAARMDPDEEVAVTTQSVRQEARLFWMLRHPNIVTLCGVCLEEPNLCLIMEYACGGPLNRILAGKKIPPDVLVDWAIQIAQGMNYLHYEAPVSLIHRDLKSANVLLSEPIEPSGDLRNKTLKITDFGLAREAHKTTRMSAAGTYAWMAPEVIKSSTFSKASDVWSYGVVLWELLTGETPYRGIDALAVAYGVAVNKLTLPIPSTCPPPFSTLMEGCWDPDPHSRPSFPHILQELLEAGASPFTPHQASSFHTLQEDWKEEIHAMFHELRCKEKELRCREEELSRQLLQQKLQEEELRKREEELAEREIDLLEREISVLMLQTTPLPCRRKGRFRKSRLKLIKNQISSPSDFRHHITVQPSPSLSTDSPPSSPNLPRLRAYALPTGIVKGKTWGPSTVHQKERHGQQASARRHLLVEGNKRWSRSAPNLQKRHHTPPTPAPPTLTEYGSEEWRLQSPSSDPEPSSFVGRSLFQAAAIAASVGAGFDVRVATQPPPVPTPSSGGSSMWWDHEGGSPHHTYHGRGSLQRNFHFDFPPRKSSSTSNESDHAPTTSSSGLGPSPLGIPSSFGQQPDFHYYKEYRGPDSIYYLDMVYNDQNKPDAYVVERIYPDDISSNGSTSNRPRIAHRRTSSDASSNNSTDSQRVINFPGASLPGTPRHHFPKAFMAPNNQGTQDRVPHNPLVPSHSVPEASPRHFGAGVTSLPCTPRHYSSPLHGTPPTSSRVRFSVSPTKARGFSNNTSSDSVVSKSRGFSNEMASDSVVSRARRFSNEFTHKMASNSVMSKARGFANEMVSKASGTEDLELATSSVR</sequence>
<evidence type="ECO:0000256" key="5">
    <source>
        <dbReference type="ARBA" id="ARBA00022527"/>
    </source>
</evidence>
<keyword evidence="6" id="KW-0808">Transferase</keyword>
<dbReference type="InterPro" id="IPR017441">
    <property type="entry name" value="Protein_kinase_ATP_BS"/>
</dbReference>
<organism evidence="19 20">
    <name type="scientific">Oedothorax gibbosus</name>
    <dbReference type="NCBI Taxonomy" id="931172"/>
    <lineage>
        <taxon>Eukaryota</taxon>
        <taxon>Metazoa</taxon>
        <taxon>Ecdysozoa</taxon>
        <taxon>Arthropoda</taxon>
        <taxon>Chelicerata</taxon>
        <taxon>Arachnida</taxon>
        <taxon>Araneae</taxon>
        <taxon>Araneomorphae</taxon>
        <taxon>Entelegynae</taxon>
        <taxon>Araneoidea</taxon>
        <taxon>Linyphiidae</taxon>
        <taxon>Erigoninae</taxon>
        <taxon>Oedothorax</taxon>
    </lineage>
</organism>
<protein>
    <recommendedName>
        <fullName evidence="3">mitogen-activated protein kinase kinase kinase</fullName>
        <ecNumber evidence="3">2.7.11.25</ecNumber>
    </recommendedName>
</protein>
<dbReference type="SMART" id="SM00220">
    <property type="entry name" value="S_TKc"/>
    <property type="match status" value="1"/>
</dbReference>
<dbReference type="Proteomes" id="UP000827092">
    <property type="component" value="Unassembled WGS sequence"/>
</dbReference>
<evidence type="ECO:0000256" key="15">
    <source>
        <dbReference type="SAM" id="Coils"/>
    </source>
</evidence>
<dbReference type="InterPro" id="IPR000719">
    <property type="entry name" value="Prot_kinase_dom"/>
</dbReference>
<feature type="region of interest" description="Disordered" evidence="16">
    <location>
        <begin position="643"/>
        <end position="693"/>
    </location>
</feature>
<keyword evidence="4 13" id="KW-0728">SH3 domain</keyword>
<evidence type="ECO:0000256" key="4">
    <source>
        <dbReference type="ARBA" id="ARBA00022443"/>
    </source>
</evidence>
<keyword evidence="8 14" id="KW-0547">Nucleotide-binding</keyword>
<feature type="compositionally biased region" description="Low complexity" evidence="16">
    <location>
        <begin position="486"/>
        <end position="495"/>
    </location>
</feature>
<evidence type="ECO:0000256" key="12">
    <source>
        <dbReference type="ARBA" id="ARBA00048329"/>
    </source>
</evidence>
<comment type="catalytic activity">
    <reaction evidence="11">
        <text>L-threonyl-[protein] + ATP = O-phospho-L-threonyl-[protein] + ADP + H(+)</text>
        <dbReference type="Rhea" id="RHEA:46608"/>
        <dbReference type="Rhea" id="RHEA-COMP:11060"/>
        <dbReference type="Rhea" id="RHEA-COMP:11605"/>
        <dbReference type="ChEBI" id="CHEBI:15378"/>
        <dbReference type="ChEBI" id="CHEBI:30013"/>
        <dbReference type="ChEBI" id="CHEBI:30616"/>
        <dbReference type="ChEBI" id="CHEBI:61977"/>
        <dbReference type="ChEBI" id="CHEBI:456216"/>
        <dbReference type="EC" id="2.7.11.25"/>
    </reaction>
</comment>
<accession>A0AAV6VLN6</accession>
<dbReference type="Gene3D" id="1.10.510.10">
    <property type="entry name" value="Transferase(Phosphotransferase) domain 1"/>
    <property type="match status" value="1"/>
</dbReference>
<dbReference type="GO" id="GO:0005524">
    <property type="term" value="F:ATP binding"/>
    <property type="evidence" value="ECO:0007669"/>
    <property type="project" value="UniProtKB-UniRule"/>
</dbReference>
<keyword evidence="5" id="KW-0723">Serine/threonine-protein kinase</keyword>
<evidence type="ECO:0000256" key="6">
    <source>
        <dbReference type="ARBA" id="ARBA00022679"/>
    </source>
</evidence>
<dbReference type="PANTHER" id="PTHR44329:SF293">
    <property type="entry name" value="MITOGEN-ACTIVATED PROTEIN KINASE KINASE KINASE"/>
    <property type="match status" value="1"/>
</dbReference>
<dbReference type="PROSITE" id="PS00108">
    <property type="entry name" value="PROTEIN_KINASE_ST"/>
    <property type="match status" value="1"/>
</dbReference>
<keyword evidence="15" id="KW-0175">Coiled coil</keyword>
<dbReference type="AlphaFoldDB" id="A0AAV6VLN6"/>
<dbReference type="PRINTS" id="PR00452">
    <property type="entry name" value="SH3DOMAIN"/>
</dbReference>
<feature type="compositionally biased region" description="Low complexity" evidence="16">
    <location>
        <begin position="675"/>
        <end position="693"/>
    </location>
</feature>
<dbReference type="CDD" id="cd11876">
    <property type="entry name" value="SH3_MLK"/>
    <property type="match status" value="1"/>
</dbReference>
<dbReference type="GO" id="GO:0004706">
    <property type="term" value="F:JUN kinase kinase kinase activity"/>
    <property type="evidence" value="ECO:0007669"/>
    <property type="project" value="TreeGrafter"/>
</dbReference>
<dbReference type="InterPro" id="IPR036028">
    <property type="entry name" value="SH3-like_dom_sf"/>
</dbReference>
<evidence type="ECO:0000259" key="17">
    <source>
        <dbReference type="PROSITE" id="PS50002"/>
    </source>
</evidence>
<dbReference type="InterPro" id="IPR008271">
    <property type="entry name" value="Ser/Thr_kinase_AS"/>
</dbReference>
<comment type="cofactor">
    <cofactor evidence="1">
        <name>Mg(2+)</name>
        <dbReference type="ChEBI" id="CHEBI:18420"/>
    </cofactor>
</comment>
<dbReference type="FunFam" id="3.30.200.20:FF:000085">
    <property type="entry name" value="Mitogen-activated protein kinase kinase kinase"/>
    <property type="match status" value="1"/>
</dbReference>
<evidence type="ECO:0000313" key="19">
    <source>
        <dbReference type="EMBL" id="KAG8197395.1"/>
    </source>
</evidence>
<name>A0AAV6VLN6_9ARAC</name>
<evidence type="ECO:0000256" key="11">
    <source>
        <dbReference type="ARBA" id="ARBA00047559"/>
    </source>
</evidence>
<dbReference type="InterPro" id="IPR001452">
    <property type="entry name" value="SH3_domain"/>
</dbReference>
<dbReference type="Pfam" id="PF07714">
    <property type="entry name" value="PK_Tyr_Ser-Thr"/>
    <property type="match status" value="1"/>
</dbReference>
<comment type="similarity">
    <text evidence="2">Belongs to the protein kinase superfamily. STE Ser/Thr protein kinase family. MAP kinase kinase kinase subfamily.</text>
</comment>
<dbReference type="PROSITE" id="PS50011">
    <property type="entry name" value="PROTEIN_KINASE_DOM"/>
    <property type="match status" value="1"/>
</dbReference>
<evidence type="ECO:0000313" key="20">
    <source>
        <dbReference type="Proteomes" id="UP000827092"/>
    </source>
</evidence>
<evidence type="ECO:0000256" key="14">
    <source>
        <dbReference type="PROSITE-ProRule" id="PRU10141"/>
    </source>
</evidence>
<evidence type="ECO:0000256" key="13">
    <source>
        <dbReference type="PROSITE-ProRule" id="PRU00192"/>
    </source>
</evidence>
<dbReference type="EMBL" id="JAFNEN010000056">
    <property type="protein sequence ID" value="KAG8197395.1"/>
    <property type="molecule type" value="Genomic_DNA"/>
</dbReference>
<feature type="region of interest" description="Disordered" evidence="16">
    <location>
        <begin position="735"/>
        <end position="798"/>
    </location>
</feature>
<feature type="region of interest" description="Disordered" evidence="16">
    <location>
        <begin position="476"/>
        <end position="504"/>
    </location>
</feature>
<dbReference type="CDD" id="cd14061">
    <property type="entry name" value="STKc_MLK"/>
    <property type="match status" value="1"/>
</dbReference>
<proteinExistence type="inferred from homology"/>
<dbReference type="SMART" id="SM00326">
    <property type="entry name" value="SH3"/>
    <property type="match status" value="1"/>
</dbReference>
<dbReference type="Gene3D" id="3.30.200.20">
    <property type="entry name" value="Phosphorylase Kinase, domain 1"/>
    <property type="match status" value="1"/>
</dbReference>
<dbReference type="SUPFAM" id="SSF50044">
    <property type="entry name" value="SH3-domain"/>
    <property type="match status" value="1"/>
</dbReference>
<dbReference type="FunFam" id="1.10.510.10:FF:000076">
    <property type="entry name" value="Mitogen-activated protein kinase kinase kinase"/>
    <property type="match status" value="1"/>
</dbReference>
<dbReference type="PROSITE" id="PS50002">
    <property type="entry name" value="SH3"/>
    <property type="match status" value="1"/>
</dbReference>
<dbReference type="PROSITE" id="PS00107">
    <property type="entry name" value="PROTEIN_KINASE_ATP"/>
    <property type="match status" value="1"/>
</dbReference>
<evidence type="ECO:0000256" key="10">
    <source>
        <dbReference type="ARBA" id="ARBA00022840"/>
    </source>
</evidence>
<evidence type="ECO:0000259" key="18">
    <source>
        <dbReference type="PROSITE" id="PS50011"/>
    </source>
</evidence>
<keyword evidence="9" id="KW-0418">Kinase</keyword>
<dbReference type="Pfam" id="PF14604">
    <property type="entry name" value="SH3_9"/>
    <property type="match status" value="1"/>
</dbReference>
<evidence type="ECO:0000256" key="2">
    <source>
        <dbReference type="ARBA" id="ARBA00006529"/>
    </source>
</evidence>
<feature type="compositionally biased region" description="Polar residues" evidence="16">
    <location>
        <begin position="737"/>
        <end position="746"/>
    </location>
</feature>
<dbReference type="SUPFAM" id="SSF56112">
    <property type="entry name" value="Protein kinase-like (PK-like)"/>
    <property type="match status" value="1"/>
</dbReference>
<keyword evidence="7" id="KW-0677">Repeat</keyword>
<dbReference type="GO" id="GO:0006950">
    <property type="term" value="P:response to stress"/>
    <property type="evidence" value="ECO:0007669"/>
    <property type="project" value="UniProtKB-ARBA"/>
</dbReference>
<evidence type="ECO:0000256" key="16">
    <source>
        <dbReference type="SAM" id="MobiDB-lite"/>
    </source>
</evidence>
<feature type="coiled-coil region" evidence="15">
    <location>
        <begin position="404"/>
        <end position="448"/>
    </location>
</feature>
<evidence type="ECO:0000256" key="3">
    <source>
        <dbReference type="ARBA" id="ARBA00012406"/>
    </source>
</evidence>
<evidence type="ECO:0000256" key="1">
    <source>
        <dbReference type="ARBA" id="ARBA00001946"/>
    </source>
</evidence>
<keyword evidence="20" id="KW-1185">Reference proteome</keyword>
<dbReference type="InterPro" id="IPR001245">
    <property type="entry name" value="Ser-Thr/Tyr_kinase_cat_dom"/>
</dbReference>
<reference evidence="19 20" key="1">
    <citation type="journal article" date="2022" name="Nat. Ecol. Evol.">
        <title>A masculinizing supergene underlies an exaggerated male reproductive morph in a spider.</title>
        <authorList>
            <person name="Hendrickx F."/>
            <person name="De Corte Z."/>
            <person name="Sonet G."/>
            <person name="Van Belleghem S.M."/>
            <person name="Kostlbacher S."/>
            <person name="Vangestel C."/>
        </authorList>
    </citation>
    <scope>NUCLEOTIDE SEQUENCE [LARGE SCALE GENOMIC DNA]</scope>
    <source>
        <strain evidence="19">W744_W776</strain>
    </source>
</reference>
<gene>
    <name evidence="19" type="ORF">JTE90_013515</name>
</gene>
<feature type="domain" description="Protein kinase" evidence="18">
    <location>
        <begin position="101"/>
        <end position="370"/>
    </location>
</feature>
<feature type="compositionally biased region" description="Low complexity" evidence="16">
    <location>
        <begin position="756"/>
        <end position="766"/>
    </location>
</feature>
<feature type="domain" description="SH3" evidence="17">
    <location>
        <begin position="7"/>
        <end position="71"/>
    </location>
</feature>
<evidence type="ECO:0000256" key="9">
    <source>
        <dbReference type="ARBA" id="ARBA00022777"/>
    </source>
</evidence>
<dbReference type="PRINTS" id="PR00109">
    <property type="entry name" value="TYRKINASE"/>
</dbReference>
<dbReference type="InterPro" id="IPR011009">
    <property type="entry name" value="Kinase-like_dom_sf"/>
</dbReference>
<dbReference type="InterPro" id="IPR051681">
    <property type="entry name" value="Ser/Thr_Kinases-Pseudokinases"/>
</dbReference>
<dbReference type="EC" id="2.7.11.25" evidence="3"/>
<evidence type="ECO:0000256" key="7">
    <source>
        <dbReference type="ARBA" id="ARBA00022737"/>
    </source>
</evidence>
<comment type="catalytic activity">
    <reaction evidence="12">
        <text>L-seryl-[protein] + ATP = O-phospho-L-seryl-[protein] + ADP + H(+)</text>
        <dbReference type="Rhea" id="RHEA:17989"/>
        <dbReference type="Rhea" id="RHEA-COMP:9863"/>
        <dbReference type="Rhea" id="RHEA-COMP:11604"/>
        <dbReference type="ChEBI" id="CHEBI:15378"/>
        <dbReference type="ChEBI" id="CHEBI:29999"/>
        <dbReference type="ChEBI" id="CHEBI:30616"/>
        <dbReference type="ChEBI" id="CHEBI:83421"/>
        <dbReference type="ChEBI" id="CHEBI:456216"/>
        <dbReference type="EC" id="2.7.11.25"/>
    </reaction>
</comment>
<evidence type="ECO:0000256" key="8">
    <source>
        <dbReference type="ARBA" id="ARBA00022741"/>
    </source>
</evidence>
<feature type="region of interest" description="Disordered" evidence="16">
    <location>
        <begin position="616"/>
        <end position="635"/>
    </location>
</feature>
<feature type="binding site" evidence="14">
    <location>
        <position position="128"/>
    </location>
    <ligand>
        <name>ATP</name>
        <dbReference type="ChEBI" id="CHEBI:30616"/>
    </ligand>
</feature>